<evidence type="ECO:0000313" key="1">
    <source>
        <dbReference type="EMBL" id="MBU5669648.1"/>
    </source>
</evidence>
<proteinExistence type="predicted"/>
<organism evidence="1 2">
    <name type="scientific">Peptoniphilus ovalis</name>
    <dbReference type="NCBI Taxonomy" id="2841503"/>
    <lineage>
        <taxon>Bacteria</taxon>
        <taxon>Bacillati</taxon>
        <taxon>Bacillota</taxon>
        <taxon>Tissierellia</taxon>
        <taxon>Tissierellales</taxon>
        <taxon>Peptoniphilaceae</taxon>
        <taxon>Peptoniphilus</taxon>
    </lineage>
</organism>
<keyword evidence="2" id="KW-1185">Reference proteome</keyword>
<dbReference type="RefSeq" id="WP_216549482.1">
    <property type="nucleotide sequence ID" value="NZ_JAHLQO010000004.1"/>
</dbReference>
<gene>
    <name evidence="1" type="ORF">KQI68_07315</name>
</gene>
<dbReference type="Pfam" id="PF03237">
    <property type="entry name" value="Terminase_6N"/>
    <property type="match status" value="1"/>
</dbReference>
<dbReference type="EMBL" id="JAHLQO010000004">
    <property type="protein sequence ID" value="MBU5669648.1"/>
    <property type="molecule type" value="Genomic_DNA"/>
</dbReference>
<evidence type="ECO:0008006" key="3">
    <source>
        <dbReference type="Google" id="ProtNLM"/>
    </source>
</evidence>
<evidence type="ECO:0000313" key="2">
    <source>
        <dbReference type="Proteomes" id="UP000783742"/>
    </source>
</evidence>
<protein>
    <recommendedName>
        <fullName evidence="3">Terminase large subunit</fullName>
    </recommendedName>
</protein>
<comment type="caution">
    <text evidence="1">The sequence shown here is derived from an EMBL/GenBank/DDBJ whole genome shotgun (WGS) entry which is preliminary data.</text>
</comment>
<sequence>MAKQIDRTIGMTSREVYDLKKKLLAEKIMYYREHIDVFCEEYLNIPLNLYQKVALRAMSKYNFSVLIWSRGLGKTWISAIYCCCMAILYPNLRIGVIAPSFRQSKMLIEDKIDNDLSIRSEALRQEIVDSKNGTDLMLRKFANNSQIIAMPVGTSGGKIRGGRFSIIIADEYAQLNPNIVQSVIKPMMVAKLDYKVDAKEDDDFFDMKFIAISSAYFKFNHLYELFQDTVKQIVNGSKKHFVSCLDYKVGLDVGLYNQSVIDEAKRTYSKLDFDMEYNATFPDLSDDNWISPTDLMACSNLMEVDLNFDDDYKYIMGLDVARISGNDNTAIVVLKLVPDKKKKVLEKHLVYQKILNGKTFNEQATEIRKVLNKFPCDEIHMDTTGLGLGLSDELAKPSVDIFSGELEPPLCDVNNPEHKTDIPDGNFIIHGHKFSLEFNHQIGMSVKQNTQKRLLRMYSQEALDGIKNPTAEEVMVLEEAERTRREIMSIETRPRGNFLTFDVPRGGMSEGRKDRWTATALALWGADELEKDMFRETKGVVTFGIIGRRNFH</sequence>
<name>A0ABS6FHX7_9FIRM</name>
<reference evidence="1 2" key="1">
    <citation type="submission" date="2021-06" db="EMBL/GenBank/DDBJ databases">
        <authorList>
            <person name="Sun Q."/>
            <person name="Li D."/>
        </authorList>
    </citation>
    <scope>NUCLEOTIDE SEQUENCE [LARGE SCALE GENOMIC DNA]</scope>
    <source>
        <strain evidence="1 2">MSJ-1</strain>
    </source>
</reference>
<accession>A0ABS6FHX7</accession>
<dbReference type="Proteomes" id="UP000783742">
    <property type="component" value="Unassembled WGS sequence"/>
</dbReference>